<evidence type="ECO:0008006" key="3">
    <source>
        <dbReference type="Google" id="ProtNLM"/>
    </source>
</evidence>
<accession>A0A9W8RUT4</accession>
<comment type="caution">
    <text evidence="1">The sequence shown here is derived from an EMBL/GenBank/DDBJ whole genome shotgun (WGS) entry which is preliminary data.</text>
</comment>
<evidence type="ECO:0000313" key="1">
    <source>
        <dbReference type="EMBL" id="KAJ4253972.1"/>
    </source>
</evidence>
<keyword evidence="2" id="KW-1185">Reference proteome</keyword>
<dbReference type="EMBL" id="JAOQAZ010000023">
    <property type="protein sequence ID" value="KAJ4253972.1"/>
    <property type="molecule type" value="Genomic_DNA"/>
</dbReference>
<gene>
    <name evidence="1" type="ORF">NW762_010373</name>
</gene>
<proteinExistence type="predicted"/>
<name>A0A9W8RUT4_9HYPO</name>
<reference evidence="1" key="1">
    <citation type="submission" date="2022-09" db="EMBL/GenBank/DDBJ databases">
        <title>Fusarium specimens isolated from Avocado Roots.</title>
        <authorList>
            <person name="Stajich J."/>
            <person name="Roper C."/>
            <person name="Heimlech-Rivalta G."/>
        </authorList>
    </citation>
    <scope>NUCLEOTIDE SEQUENCE</scope>
    <source>
        <strain evidence="1">CF00136</strain>
    </source>
</reference>
<protein>
    <recommendedName>
        <fullName evidence="3">Transcription factor domain-containing protein</fullName>
    </recommendedName>
</protein>
<organism evidence="1 2">
    <name type="scientific">Fusarium torreyae</name>
    <dbReference type="NCBI Taxonomy" id="1237075"/>
    <lineage>
        <taxon>Eukaryota</taxon>
        <taxon>Fungi</taxon>
        <taxon>Dikarya</taxon>
        <taxon>Ascomycota</taxon>
        <taxon>Pezizomycotina</taxon>
        <taxon>Sordariomycetes</taxon>
        <taxon>Hypocreomycetidae</taxon>
        <taxon>Hypocreales</taxon>
        <taxon>Nectriaceae</taxon>
        <taxon>Fusarium</taxon>
    </lineage>
</organism>
<dbReference type="AlphaFoldDB" id="A0A9W8RUT4"/>
<sequence length="210" mass="23210">MSQAPASPNILDLITSTVEEYDATPPPQPEETGKEGAHPADDATITVNLALHALQTAFRYYMLRHQIRLDGPSTPQPSETDSIQAYDQAIRSLKLHISCASELNEEAVIACCLMFAAIEAFHNRYPEVGYHLEAVTRLMRARGEDNEQQEDMQPGGASGTNEGVIQFSDHVLLRLLELSEDYTTCSATELFRHIRSSFTACFGIPISIDL</sequence>
<evidence type="ECO:0000313" key="2">
    <source>
        <dbReference type="Proteomes" id="UP001152049"/>
    </source>
</evidence>
<dbReference type="Proteomes" id="UP001152049">
    <property type="component" value="Unassembled WGS sequence"/>
</dbReference>